<keyword evidence="4" id="KW-0862">Zinc</keyword>
<evidence type="ECO:0000313" key="7">
    <source>
        <dbReference type="Proteomes" id="UP000192335"/>
    </source>
</evidence>
<dbReference type="Proteomes" id="UP000192335">
    <property type="component" value="Unassembled WGS sequence"/>
</dbReference>
<organism evidence="6 7">
    <name type="scientific">Mycobacterium persicum</name>
    <dbReference type="NCBI Taxonomy" id="1487726"/>
    <lineage>
        <taxon>Bacteria</taxon>
        <taxon>Bacillati</taxon>
        <taxon>Actinomycetota</taxon>
        <taxon>Actinomycetes</taxon>
        <taxon>Mycobacteriales</taxon>
        <taxon>Mycobacteriaceae</taxon>
        <taxon>Mycobacterium</taxon>
    </lineage>
</organism>
<evidence type="ECO:0000256" key="4">
    <source>
        <dbReference type="ARBA" id="ARBA00022833"/>
    </source>
</evidence>
<keyword evidence="2" id="KW-0479">Metal-binding</keyword>
<dbReference type="GO" id="GO:0046872">
    <property type="term" value="F:metal ion binding"/>
    <property type="evidence" value="ECO:0007669"/>
    <property type="project" value="UniProtKB-KW"/>
</dbReference>
<keyword evidence="3" id="KW-0378">Hydrolase</keyword>
<name>A0A8E2ISG9_9MYCO</name>
<dbReference type="InterPro" id="IPR024087">
    <property type="entry name" value="Creatininase-like_sf"/>
</dbReference>
<dbReference type="GO" id="GO:0016811">
    <property type="term" value="F:hydrolase activity, acting on carbon-nitrogen (but not peptide) bonds, in linear amides"/>
    <property type="evidence" value="ECO:0007669"/>
    <property type="project" value="TreeGrafter"/>
</dbReference>
<gene>
    <name evidence="6" type="ORF">B4U45_19000</name>
</gene>
<accession>A0A8E2ISG9</accession>
<comment type="cofactor">
    <cofactor evidence="1">
        <name>Zn(2+)</name>
        <dbReference type="ChEBI" id="CHEBI:29105"/>
    </cofactor>
</comment>
<dbReference type="PANTHER" id="PTHR35005:SF1">
    <property type="entry name" value="2-AMINO-5-FORMYLAMINO-6-RIBOSYLAMINOPYRIMIDIN-4(3H)-ONE 5'-MONOPHOSPHATE DEFORMYLASE"/>
    <property type="match status" value="1"/>
</dbReference>
<proteinExistence type="inferred from homology"/>
<protein>
    <submittedName>
        <fullName evidence="6">Mycofactocin biosynthesis peptidyl-dipeptidase MftE</fullName>
    </submittedName>
</protein>
<evidence type="ECO:0000256" key="3">
    <source>
        <dbReference type="ARBA" id="ARBA00022801"/>
    </source>
</evidence>
<comment type="caution">
    <text evidence="6">The sequence shown here is derived from an EMBL/GenBank/DDBJ whole genome shotgun (WGS) entry which is preliminary data.</text>
</comment>
<dbReference type="InterPro" id="IPR023871">
    <property type="entry name" value="MftE"/>
</dbReference>
<dbReference type="OrthoDB" id="9801445at2"/>
<dbReference type="Gene3D" id="3.40.50.10310">
    <property type="entry name" value="Creatininase"/>
    <property type="match status" value="1"/>
</dbReference>
<dbReference type="SUPFAM" id="SSF102215">
    <property type="entry name" value="Creatininase"/>
    <property type="match status" value="1"/>
</dbReference>
<dbReference type="InterPro" id="IPR003785">
    <property type="entry name" value="Creatininase/forma_Hydrolase"/>
</dbReference>
<evidence type="ECO:0000256" key="2">
    <source>
        <dbReference type="ARBA" id="ARBA00022723"/>
    </source>
</evidence>
<sequence length="292" mass="30331">MTCGRTTSSCPPGSLGNWVCNVQVNSGRVNIGGAEKNSVEEVTIGARQVNSAYHRRVPVRGELANSTSSQLPRNSPSIVVPLGSTEQHGPHLPLDTDTRIATAVARAVAAHLSGPDWLVAPALAYGASGEHQSFAGTISIGVDALAMLLVEYGRSAGCWADRLVFVNGHGGNIAALRRAVGMLRSEGRDAGWCSCRAVGGDAHAGHTETSVLLHLSPDDVLTDRLLAGNGAPLPELLPSMRRGGVAAVSPTGVLGDPTTATAAAGRRIFAEMVDDCRRRIARWLPGPDGMLA</sequence>
<evidence type="ECO:0000256" key="5">
    <source>
        <dbReference type="ARBA" id="ARBA00024029"/>
    </source>
</evidence>
<evidence type="ECO:0000313" key="6">
    <source>
        <dbReference type="EMBL" id="ORC08377.1"/>
    </source>
</evidence>
<dbReference type="AlphaFoldDB" id="A0A8E2ISG9"/>
<evidence type="ECO:0000256" key="1">
    <source>
        <dbReference type="ARBA" id="ARBA00001947"/>
    </source>
</evidence>
<dbReference type="Pfam" id="PF02633">
    <property type="entry name" value="Creatininase"/>
    <property type="match status" value="1"/>
</dbReference>
<dbReference type="NCBIfam" id="TIGR03964">
    <property type="entry name" value="mycofact_creat"/>
    <property type="match status" value="1"/>
</dbReference>
<dbReference type="PANTHER" id="PTHR35005">
    <property type="entry name" value="3-DEHYDRO-SCYLLO-INOSOSE HYDROLASE"/>
    <property type="match status" value="1"/>
</dbReference>
<comment type="similarity">
    <text evidence="5">Belongs to the creatininase superfamily.</text>
</comment>
<reference evidence="6 7" key="1">
    <citation type="submission" date="2017-02" db="EMBL/GenBank/DDBJ databases">
        <title>Mycobacterium kansasii genomes.</title>
        <authorList>
            <person name="Borowka P."/>
            <person name="Strapagiel D."/>
            <person name="Marciniak B."/>
            <person name="Lach J."/>
            <person name="Bakula Z."/>
            <person name="Van Ingen J."/>
            <person name="Safianowska A."/>
            <person name="Brzostek A."/>
            <person name="Dziadek J."/>
            <person name="Jagielski T."/>
        </authorList>
    </citation>
    <scope>NUCLEOTIDE SEQUENCE [LARGE SCALE GENOMIC DNA]</scope>
    <source>
        <strain evidence="6 7">12MK</strain>
    </source>
</reference>
<dbReference type="GO" id="GO:0009231">
    <property type="term" value="P:riboflavin biosynthetic process"/>
    <property type="evidence" value="ECO:0007669"/>
    <property type="project" value="TreeGrafter"/>
</dbReference>
<dbReference type="EMBL" id="MWQA01000001">
    <property type="protein sequence ID" value="ORC08377.1"/>
    <property type="molecule type" value="Genomic_DNA"/>
</dbReference>